<feature type="domain" description="ResB-like" evidence="7">
    <location>
        <begin position="15"/>
        <end position="398"/>
    </location>
</feature>
<keyword evidence="3" id="KW-0201">Cytochrome c-type biogenesis</keyword>
<evidence type="ECO:0000313" key="9">
    <source>
        <dbReference type="Proteomes" id="UP000779508"/>
    </source>
</evidence>
<dbReference type="EMBL" id="JAHLQK010000001">
    <property type="protein sequence ID" value="MBU5674833.1"/>
    <property type="molecule type" value="Genomic_DNA"/>
</dbReference>
<sequence>MKVWFKKIFAFLRTMKFGLILLGMLCLVSVVGSVVPQGREEAFYLNNYSPLWSQLIITFKAYDIYHSSGFIALFLALALNLFLCSTIRFKNVINKIKKLSLAPSETQLKNPVKSMNYFSTDSIKDVFKSEGFKNIKCTTYDSTEIYYSNKNKIGYLGSWLIHIGILAIIVFYSYGQYTFFDTAVFGTPGSMQQLEGTNYIMNIEDFEIIYRDDGSVQQYITQGTLTDKDGTSLVSGEIYVNNPMRYDGYTFYQHSTGWASEVNVFKDGQNLGSEIVYDGTAYINNKEFIVIQMHHLYPDFVATETGFASKSNDLNNPKILYSLLYGGQRVDMNLVSPGQDVHWQDFTFNFTNPERYTYLSVNKMNGKIGALIGSIVIMLGLFLAFYMKPKQLIVERKAEAIYIYGDYSSDKKNSLKGNYQTKKDISI</sequence>
<dbReference type="Proteomes" id="UP000779508">
    <property type="component" value="Unassembled WGS sequence"/>
</dbReference>
<dbReference type="PANTHER" id="PTHR31566">
    <property type="entry name" value="CYTOCHROME C BIOGENESIS PROTEIN CCS1, CHLOROPLASTIC"/>
    <property type="match status" value="1"/>
</dbReference>
<feature type="transmembrane region" description="Helical" evidence="6">
    <location>
        <begin position="69"/>
        <end position="89"/>
    </location>
</feature>
<dbReference type="PANTHER" id="PTHR31566:SF0">
    <property type="entry name" value="CYTOCHROME C BIOGENESIS PROTEIN CCS1, CHLOROPLASTIC"/>
    <property type="match status" value="1"/>
</dbReference>
<dbReference type="RefSeq" id="WP_216414353.1">
    <property type="nucleotide sequence ID" value="NZ_JAHLQK010000001.1"/>
</dbReference>
<evidence type="ECO:0000256" key="5">
    <source>
        <dbReference type="ARBA" id="ARBA00023136"/>
    </source>
</evidence>
<keyword evidence="5 6" id="KW-0472">Membrane</keyword>
<comment type="subcellular location">
    <subcellularLocation>
        <location evidence="1">Membrane</location>
        <topology evidence="1">Multi-pass membrane protein</topology>
    </subcellularLocation>
</comment>
<protein>
    <submittedName>
        <fullName evidence="8">Cytochrome c biogenesis protein ResB</fullName>
    </submittedName>
</protein>
<evidence type="ECO:0000256" key="4">
    <source>
        <dbReference type="ARBA" id="ARBA00022989"/>
    </source>
</evidence>
<gene>
    <name evidence="8" type="ORF">KQI88_00190</name>
</gene>
<dbReference type="InterPro" id="IPR023494">
    <property type="entry name" value="Cyt_c_bgen_Ccs1/CcsB/ResB"/>
</dbReference>
<keyword evidence="4 6" id="KW-1133">Transmembrane helix</keyword>
<keyword evidence="9" id="KW-1185">Reference proteome</keyword>
<organism evidence="8 9">
    <name type="scientific">Alkaliphilus flagellatus</name>
    <dbReference type="NCBI Taxonomy" id="2841507"/>
    <lineage>
        <taxon>Bacteria</taxon>
        <taxon>Bacillati</taxon>
        <taxon>Bacillota</taxon>
        <taxon>Clostridia</taxon>
        <taxon>Peptostreptococcales</taxon>
        <taxon>Natronincolaceae</taxon>
        <taxon>Alkaliphilus</taxon>
    </lineage>
</organism>
<evidence type="ECO:0000256" key="2">
    <source>
        <dbReference type="ARBA" id="ARBA00022692"/>
    </source>
</evidence>
<accession>A0ABS6FZL5</accession>
<reference evidence="8 9" key="1">
    <citation type="submission" date="2021-06" db="EMBL/GenBank/DDBJ databases">
        <authorList>
            <person name="Sun Q."/>
            <person name="Li D."/>
        </authorList>
    </citation>
    <scope>NUCLEOTIDE SEQUENCE [LARGE SCALE GENOMIC DNA]</scope>
    <source>
        <strain evidence="8 9">MSJ-5</strain>
    </source>
</reference>
<comment type="caution">
    <text evidence="8">The sequence shown here is derived from an EMBL/GenBank/DDBJ whole genome shotgun (WGS) entry which is preliminary data.</text>
</comment>
<evidence type="ECO:0000259" key="7">
    <source>
        <dbReference type="Pfam" id="PF05140"/>
    </source>
</evidence>
<evidence type="ECO:0000256" key="6">
    <source>
        <dbReference type="SAM" id="Phobius"/>
    </source>
</evidence>
<evidence type="ECO:0000313" key="8">
    <source>
        <dbReference type="EMBL" id="MBU5674833.1"/>
    </source>
</evidence>
<feature type="transmembrane region" description="Helical" evidence="6">
    <location>
        <begin position="153"/>
        <end position="174"/>
    </location>
</feature>
<name>A0ABS6FZL5_9FIRM</name>
<proteinExistence type="predicted"/>
<dbReference type="Pfam" id="PF05140">
    <property type="entry name" value="ResB"/>
    <property type="match status" value="1"/>
</dbReference>
<keyword evidence="2 6" id="KW-0812">Transmembrane</keyword>
<dbReference type="InterPro" id="IPR007816">
    <property type="entry name" value="ResB-like_domain"/>
</dbReference>
<evidence type="ECO:0000256" key="1">
    <source>
        <dbReference type="ARBA" id="ARBA00004141"/>
    </source>
</evidence>
<feature type="transmembrane region" description="Helical" evidence="6">
    <location>
        <begin position="368"/>
        <end position="387"/>
    </location>
</feature>
<evidence type="ECO:0000256" key="3">
    <source>
        <dbReference type="ARBA" id="ARBA00022748"/>
    </source>
</evidence>